<proteinExistence type="predicted"/>
<feature type="domain" description="PilZ" evidence="1">
    <location>
        <begin position="158"/>
        <end position="256"/>
    </location>
</feature>
<dbReference type="RefSeq" id="WP_321393365.1">
    <property type="nucleotide sequence ID" value="NZ_CP139487.1"/>
</dbReference>
<keyword evidence="4" id="KW-1185">Reference proteome</keyword>
<gene>
    <name evidence="3" type="ORF">SOO65_17445</name>
</gene>
<dbReference type="Pfam" id="PF14237">
    <property type="entry name" value="GYF_2"/>
    <property type="match status" value="2"/>
</dbReference>
<name>A0AAX4HMF2_9BACT</name>
<dbReference type="InterPro" id="IPR009875">
    <property type="entry name" value="PilZ_domain"/>
</dbReference>
<evidence type="ECO:0000259" key="2">
    <source>
        <dbReference type="Pfam" id="PF14237"/>
    </source>
</evidence>
<dbReference type="SUPFAM" id="SSF141371">
    <property type="entry name" value="PilZ domain-like"/>
    <property type="match status" value="1"/>
</dbReference>
<dbReference type="GO" id="GO:0035438">
    <property type="term" value="F:cyclic-di-GMP binding"/>
    <property type="evidence" value="ECO:0007669"/>
    <property type="project" value="InterPro"/>
</dbReference>
<reference evidence="3 4" key="1">
    <citation type="submission" date="2023-11" db="EMBL/GenBank/DDBJ databases">
        <title>Peredibacter starrii A3.12.</title>
        <authorList>
            <person name="Mitchell R.J."/>
        </authorList>
    </citation>
    <scope>NUCLEOTIDE SEQUENCE [LARGE SCALE GENOMIC DNA]</scope>
    <source>
        <strain evidence="3 4">A3.12</strain>
    </source>
</reference>
<dbReference type="EMBL" id="CP139487">
    <property type="protein sequence ID" value="WPU64482.1"/>
    <property type="molecule type" value="Genomic_DNA"/>
</dbReference>
<dbReference type="AlphaFoldDB" id="A0AAX4HMF2"/>
<dbReference type="Pfam" id="PF07238">
    <property type="entry name" value="PilZ"/>
    <property type="match status" value="1"/>
</dbReference>
<dbReference type="KEGG" id="psti:SOO65_17445"/>
<evidence type="ECO:0000313" key="3">
    <source>
        <dbReference type="EMBL" id="WPU64482.1"/>
    </source>
</evidence>
<dbReference type="InterPro" id="IPR025640">
    <property type="entry name" value="GYF_2"/>
</dbReference>
<protein>
    <submittedName>
        <fullName evidence="3">GYF domain-containing protein</fullName>
    </submittedName>
</protein>
<organism evidence="3 4">
    <name type="scientific">Peredibacter starrii</name>
    <dbReference type="NCBI Taxonomy" id="28202"/>
    <lineage>
        <taxon>Bacteria</taxon>
        <taxon>Pseudomonadati</taxon>
        <taxon>Bdellovibrionota</taxon>
        <taxon>Bacteriovoracia</taxon>
        <taxon>Bacteriovoracales</taxon>
        <taxon>Bacteriovoracaceae</taxon>
        <taxon>Peredibacter</taxon>
    </lineage>
</organism>
<sequence>MADNWYYVQKGNRQGPVEIEVIMSMITNQELKAEDFVWKKGFENWKKIKEVPELEVKQAPAPQLPPEVAKLPEKEIKFSTLNPDERVIFIRIGADRGGAATDYGPFNLKQIKQLFKENRINGKTLVFVTGMRDWKLLADLPEYQEVFEEVPPMIQEADRRAAIRKPFIARLFVQNNKSLFEGICRDISIGGMQVLLDNFKGNAGDKISINVHPENTDYHFVASGVVVRILEGNSGFSFRFQGLSDEAKRSIEKYVQEN</sequence>
<dbReference type="Proteomes" id="UP001324634">
    <property type="component" value="Chromosome"/>
</dbReference>
<feature type="domain" description="GYF" evidence="2">
    <location>
        <begin position="102"/>
        <end position="142"/>
    </location>
</feature>
<dbReference type="Gene3D" id="2.40.10.220">
    <property type="entry name" value="predicted glycosyltransferase like domains"/>
    <property type="match status" value="1"/>
</dbReference>
<feature type="domain" description="GYF" evidence="2">
    <location>
        <begin position="5"/>
        <end position="54"/>
    </location>
</feature>
<evidence type="ECO:0000259" key="1">
    <source>
        <dbReference type="Pfam" id="PF07238"/>
    </source>
</evidence>
<accession>A0AAX4HMF2</accession>
<evidence type="ECO:0000313" key="4">
    <source>
        <dbReference type="Proteomes" id="UP001324634"/>
    </source>
</evidence>